<dbReference type="PANTHER" id="PTHR22597">
    <property type="entry name" value="POLYCOMB GROUP PROTEIN"/>
    <property type="match status" value="1"/>
</dbReference>
<dbReference type="CDD" id="cd21553">
    <property type="entry name" value="VEFS-box_EMF2-like"/>
    <property type="match status" value="1"/>
</dbReference>
<sequence>MSLEEVVSGDDSEGEIDEETKDIEHRKLVEDCEGVTKEGKEIMFMWSSFVRRQRCWRMLMIKLWKQNLINGEVMNDCSTILEEYLRQNSHSPN</sequence>
<name>A0A1J7HKG3_LUPAN</name>
<keyword evidence="6" id="KW-0804">Transcription</keyword>
<keyword evidence="10" id="KW-1185">Reference proteome</keyword>
<evidence type="ECO:0000256" key="1">
    <source>
        <dbReference type="ARBA" id="ARBA00007416"/>
    </source>
</evidence>
<evidence type="ECO:0000256" key="7">
    <source>
        <dbReference type="SAM" id="MobiDB-lite"/>
    </source>
</evidence>
<dbReference type="EMBL" id="CM007364">
    <property type="protein sequence ID" value="OIW13156.1"/>
    <property type="molecule type" value="Genomic_DNA"/>
</dbReference>
<reference evidence="9 10" key="1">
    <citation type="journal article" date="2017" name="Plant Biotechnol. J.">
        <title>A comprehensive draft genome sequence for lupin (Lupinus angustifolius), an emerging health food: insights into plant-microbe interactions and legume evolution.</title>
        <authorList>
            <person name="Hane J.K."/>
            <person name="Ming Y."/>
            <person name="Kamphuis L.G."/>
            <person name="Nelson M.N."/>
            <person name="Garg G."/>
            <person name="Atkins C.A."/>
            <person name="Bayer P.E."/>
            <person name="Bravo A."/>
            <person name="Bringans S."/>
            <person name="Cannon S."/>
            <person name="Edwards D."/>
            <person name="Foley R."/>
            <person name="Gao L.L."/>
            <person name="Harrison M.J."/>
            <person name="Huang W."/>
            <person name="Hurgobin B."/>
            <person name="Li S."/>
            <person name="Liu C.W."/>
            <person name="McGrath A."/>
            <person name="Morahan G."/>
            <person name="Murray J."/>
            <person name="Weller J."/>
            <person name="Jian J."/>
            <person name="Singh K.B."/>
        </authorList>
    </citation>
    <scope>NUCLEOTIDE SEQUENCE [LARGE SCALE GENOMIC DNA]</scope>
    <source>
        <strain evidence="10">cv. Tanjil</strain>
        <tissue evidence="9">Whole plant</tissue>
    </source>
</reference>
<comment type="similarity">
    <text evidence="1">Belongs to the VEFS (VRN2-EMF2-FIS2-SU(Z)12) family.</text>
</comment>
<dbReference type="PANTHER" id="PTHR22597:SF0">
    <property type="entry name" value="POLYCOMB PROTEIN SUZ12"/>
    <property type="match status" value="1"/>
</dbReference>
<dbReference type="STRING" id="3871.A0A1J7HKG3"/>
<evidence type="ECO:0000259" key="8">
    <source>
        <dbReference type="Pfam" id="PF09733"/>
    </source>
</evidence>
<evidence type="ECO:0000313" key="10">
    <source>
        <dbReference type="Proteomes" id="UP000188354"/>
    </source>
</evidence>
<evidence type="ECO:0000256" key="4">
    <source>
        <dbReference type="ARBA" id="ARBA00022833"/>
    </source>
</evidence>
<accession>A0A1J7HKG3</accession>
<dbReference type="InterPro" id="IPR019135">
    <property type="entry name" value="Polycomb_protein_VEFS-Box"/>
</dbReference>
<protein>
    <recommendedName>
        <fullName evidence="8">Polycomb protein VEFS-Box domain-containing protein</fullName>
    </recommendedName>
</protein>
<gene>
    <name evidence="9" type="ORF">TanjilG_07762</name>
</gene>
<keyword evidence="2" id="KW-0479">Metal-binding</keyword>
<dbReference type="Proteomes" id="UP000188354">
    <property type="component" value="Chromosome LG04"/>
</dbReference>
<dbReference type="GO" id="GO:0005634">
    <property type="term" value="C:nucleus"/>
    <property type="evidence" value="ECO:0007669"/>
    <property type="project" value="UniProtKB-ARBA"/>
</dbReference>
<evidence type="ECO:0000256" key="5">
    <source>
        <dbReference type="ARBA" id="ARBA00023015"/>
    </source>
</evidence>
<dbReference type="AlphaFoldDB" id="A0A1J7HKG3"/>
<keyword evidence="3" id="KW-0863">Zinc-finger</keyword>
<evidence type="ECO:0000256" key="3">
    <source>
        <dbReference type="ARBA" id="ARBA00022771"/>
    </source>
</evidence>
<dbReference type="Pfam" id="PF09733">
    <property type="entry name" value="VEFS-Box"/>
    <property type="match status" value="1"/>
</dbReference>
<feature type="region of interest" description="Disordered" evidence="7">
    <location>
        <begin position="1"/>
        <end position="22"/>
    </location>
</feature>
<feature type="domain" description="Polycomb protein VEFS-Box" evidence="8">
    <location>
        <begin position="1"/>
        <end position="55"/>
    </location>
</feature>
<feature type="compositionally biased region" description="Acidic residues" evidence="7">
    <location>
        <begin position="7"/>
        <end position="21"/>
    </location>
</feature>
<proteinExistence type="inferred from homology"/>
<dbReference type="Gramene" id="OIW13156">
    <property type="protein sequence ID" value="OIW13156"/>
    <property type="gene ID" value="TanjilG_07762"/>
</dbReference>
<evidence type="ECO:0000256" key="2">
    <source>
        <dbReference type="ARBA" id="ARBA00022723"/>
    </source>
</evidence>
<dbReference type="GO" id="GO:0031490">
    <property type="term" value="F:chromatin DNA binding"/>
    <property type="evidence" value="ECO:0007669"/>
    <property type="project" value="TreeGrafter"/>
</dbReference>
<organism evidence="9 10">
    <name type="scientific">Lupinus angustifolius</name>
    <name type="common">Narrow-leaved blue lupine</name>
    <dbReference type="NCBI Taxonomy" id="3871"/>
    <lineage>
        <taxon>Eukaryota</taxon>
        <taxon>Viridiplantae</taxon>
        <taxon>Streptophyta</taxon>
        <taxon>Embryophyta</taxon>
        <taxon>Tracheophyta</taxon>
        <taxon>Spermatophyta</taxon>
        <taxon>Magnoliopsida</taxon>
        <taxon>eudicotyledons</taxon>
        <taxon>Gunneridae</taxon>
        <taxon>Pentapetalae</taxon>
        <taxon>rosids</taxon>
        <taxon>fabids</taxon>
        <taxon>Fabales</taxon>
        <taxon>Fabaceae</taxon>
        <taxon>Papilionoideae</taxon>
        <taxon>50 kb inversion clade</taxon>
        <taxon>genistoids sensu lato</taxon>
        <taxon>core genistoids</taxon>
        <taxon>Genisteae</taxon>
        <taxon>Lupinus</taxon>
    </lineage>
</organism>
<keyword evidence="4" id="KW-0862">Zinc</keyword>
<evidence type="ECO:0000313" key="9">
    <source>
        <dbReference type="EMBL" id="OIW13156.1"/>
    </source>
</evidence>
<evidence type="ECO:0000256" key="6">
    <source>
        <dbReference type="ARBA" id="ARBA00023163"/>
    </source>
</evidence>
<dbReference type="GO" id="GO:0008270">
    <property type="term" value="F:zinc ion binding"/>
    <property type="evidence" value="ECO:0007669"/>
    <property type="project" value="UniProtKB-KW"/>
</dbReference>
<keyword evidence="5" id="KW-0805">Transcription regulation</keyword>